<dbReference type="Pfam" id="PF13692">
    <property type="entry name" value="Glyco_trans_1_4"/>
    <property type="match status" value="1"/>
</dbReference>
<accession>A0A7Z0I0Y8</accession>
<keyword evidence="2" id="KW-1185">Reference proteome</keyword>
<name>A0A7Z0I0Y8_9RHOB</name>
<dbReference type="InterPro" id="IPR050194">
    <property type="entry name" value="Glycosyltransferase_grp1"/>
</dbReference>
<dbReference type="PANTHER" id="PTHR45947:SF3">
    <property type="entry name" value="SULFOQUINOVOSYL TRANSFERASE SQD2"/>
    <property type="match status" value="1"/>
</dbReference>
<gene>
    <name evidence="1" type="ORF">HUK65_13050</name>
</gene>
<dbReference type="Gene3D" id="3.40.50.2000">
    <property type="entry name" value="Glycogen Phosphorylase B"/>
    <property type="match status" value="1"/>
</dbReference>
<comment type="caution">
    <text evidence="1">The sequence shown here is derived from an EMBL/GenBank/DDBJ whole genome shotgun (WGS) entry which is preliminary data.</text>
</comment>
<evidence type="ECO:0000313" key="1">
    <source>
        <dbReference type="EMBL" id="NYS25917.1"/>
    </source>
</evidence>
<reference evidence="1 2" key="1">
    <citation type="journal article" date="2000" name="Arch. Microbiol.">
        <title>Rhodobaca bogoriensis gen. nov. and sp. nov., an alkaliphilic purple nonsulfur bacterium from African Rift Valley soda lakes.</title>
        <authorList>
            <person name="Milford A.D."/>
            <person name="Achenbach L.A."/>
            <person name="Jung D.O."/>
            <person name="Madigan M.T."/>
        </authorList>
    </citation>
    <scope>NUCLEOTIDE SEQUENCE [LARGE SCALE GENOMIC DNA]</scope>
    <source>
        <strain evidence="1 2">2376</strain>
    </source>
</reference>
<dbReference type="EMBL" id="JACBXS010000028">
    <property type="protein sequence ID" value="NYS25917.1"/>
    <property type="molecule type" value="Genomic_DNA"/>
</dbReference>
<dbReference type="AlphaFoldDB" id="A0A7Z0I0Y8"/>
<organism evidence="1 2">
    <name type="scientific">Rhabdonatronobacter sediminivivens</name>
    <dbReference type="NCBI Taxonomy" id="2743469"/>
    <lineage>
        <taxon>Bacteria</taxon>
        <taxon>Pseudomonadati</taxon>
        <taxon>Pseudomonadota</taxon>
        <taxon>Alphaproteobacteria</taxon>
        <taxon>Rhodobacterales</taxon>
        <taxon>Paracoccaceae</taxon>
        <taxon>Rhabdonatronobacter</taxon>
    </lineage>
</organism>
<dbReference type="PANTHER" id="PTHR45947">
    <property type="entry name" value="SULFOQUINOVOSYL TRANSFERASE SQD2"/>
    <property type="match status" value="1"/>
</dbReference>
<sequence length="413" mass="45443">MSDTILLYLPVALHRQDGELYLEDQACNGLRLWAEHFDRVLVLQPLSSAPPPPNWVPLDRIGPARARVDFITLPECWRPLPFLMALPRCLPVIRGAIARADRLGFAIGGLVGDWGSIAAWCAHRMGKPFYVWTDRVESEVVRRTAARQPWRRRLRAHLEHRPMAWAERALIRRAALGLFHGRETFEAYAPHCRNPHLVHDIHLARADHVSEDALQAKLDSVGEGPLRIVYVGRADAMKGAQDWLDVLEALARKGVAFHARWLGTGPALETMRARVAGGPLAGMVDLPGHVQARATVLEALRTAHMMLFCHKTPESPRCLIEALASACPIVGYGCAFSRDLIAGHGGGALVARDDVGALAARVAELASDRAALVDLIARARHDGAGFHDEAVFAHRAALIREHLPLAREVSVAR</sequence>
<dbReference type="SUPFAM" id="SSF53756">
    <property type="entry name" value="UDP-Glycosyltransferase/glycogen phosphorylase"/>
    <property type="match status" value="1"/>
</dbReference>
<keyword evidence="1" id="KW-0808">Transferase</keyword>
<dbReference type="GO" id="GO:0016757">
    <property type="term" value="F:glycosyltransferase activity"/>
    <property type="evidence" value="ECO:0007669"/>
    <property type="project" value="TreeGrafter"/>
</dbReference>
<dbReference type="Proteomes" id="UP000529417">
    <property type="component" value="Unassembled WGS sequence"/>
</dbReference>
<protein>
    <submittedName>
        <fullName evidence="1">Glycosyltransferase</fullName>
    </submittedName>
</protein>
<proteinExistence type="predicted"/>
<dbReference type="RefSeq" id="WP_179906716.1">
    <property type="nucleotide sequence ID" value="NZ_JACBXS010000028.1"/>
</dbReference>
<evidence type="ECO:0000313" key="2">
    <source>
        <dbReference type="Proteomes" id="UP000529417"/>
    </source>
</evidence>